<dbReference type="InterPro" id="IPR036864">
    <property type="entry name" value="Zn2-C6_fun-type_DNA-bd_sf"/>
</dbReference>
<evidence type="ECO:0000256" key="1">
    <source>
        <dbReference type="ARBA" id="ARBA00005854"/>
    </source>
</evidence>
<keyword evidence="3" id="KW-0520">NAD</keyword>
<keyword evidence="8" id="KW-1185">Reference proteome</keyword>
<evidence type="ECO:0000313" key="7">
    <source>
        <dbReference type="EMBL" id="TPX16175.1"/>
    </source>
</evidence>
<dbReference type="Gene3D" id="3.40.50.720">
    <property type="entry name" value="NAD(P)-binding Rossmann-like Domain"/>
    <property type="match status" value="2"/>
</dbReference>
<dbReference type="SUPFAM" id="SSF57701">
    <property type="entry name" value="Zn2/Cys6 DNA-binding domain"/>
    <property type="match status" value="1"/>
</dbReference>
<dbReference type="Pfam" id="PF00172">
    <property type="entry name" value="Zn_clus"/>
    <property type="match status" value="1"/>
</dbReference>
<dbReference type="PROSITE" id="PS50048">
    <property type="entry name" value="ZN2_CY6_FUNGAL_2"/>
    <property type="match status" value="1"/>
</dbReference>
<gene>
    <name evidence="7" type="ORF">E0L32_004170</name>
</gene>
<dbReference type="Pfam" id="PF00389">
    <property type="entry name" value="2-Hacid_dh"/>
    <property type="match status" value="1"/>
</dbReference>
<dbReference type="GO" id="GO:0008270">
    <property type="term" value="F:zinc ion binding"/>
    <property type="evidence" value="ECO:0007669"/>
    <property type="project" value="InterPro"/>
</dbReference>
<dbReference type="InterPro" id="IPR006140">
    <property type="entry name" value="D-isomer_DH_NAD-bd"/>
</dbReference>
<dbReference type="PANTHER" id="PTHR43761:SF1">
    <property type="entry name" value="D-ISOMER SPECIFIC 2-HYDROXYACID DEHYDROGENASE CATALYTIC DOMAIN-CONTAINING PROTEIN-RELATED"/>
    <property type="match status" value="1"/>
</dbReference>
<dbReference type="CDD" id="cd12148">
    <property type="entry name" value="fungal_TF_MHR"/>
    <property type="match status" value="1"/>
</dbReference>
<comment type="caution">
    <text evidence="7">The sequence shown here is derived from an EMBL/GenBank/DDBJ whole genome shotgun (WGS) entry which is preliminary data.</text>
</comment>
<proteinExistence type="inferred from homology"/>
<dbReference type="GO" id="GO:0000981">
    <property type="term" value="F:DNA-binding transcription factor activity, RNA polymerase II-specific"/>
    <property type="evidence" value="ECO:0007669"/>
    <property type="project" value="InterPro"/>
</dbReference>
<dbReference type="STRING" id="1093900.A0A507AZB5"/>
<feature type="domain" description="Zn(2)-C6 fungal-type" evidence="6">
    <location>
        <begin position="355"/>
        <end position="384"/>
    </location>
</feature>
<feature type="compositionally biased region" description="Gly residues" evidence="5">
    <location>
        <begin position="943"/>
        <end position="952"/>
    </location>
</feature>
<dbReference type="RefSeq" id="XP_030997886.1">
    <property type="nucleotide sequence ID" value="XM_031138551.1"/>
</dbReference>
<evidence type="ECO:0000256" key="5">
    <source>
        <dbReference type="SAM" id="MobiDB-lite"/>
    </source>
</evidence>
<dbReference type="GeneID" id="41971617"/>
<sequence>MAPSRTGSAQDTGQAPRPNIYLLEVFPEAAVKYCQTLFDTVLNTDPEVENWRDNADAILVREKIITAQDIASARRLRAIGKQGTGIDIIDKEACDARGIAICNTPGVNAQSVAELVLALTMAAARQIRTVSVKQLDGAEVRKEHCMGVMLTDKPIGILGMGAIGTAVARMFRGAFGSTVWAYDPFAPADAWSDIPHTRVDNFEDMLPHVDMLTLHVPLTPETRGLIGLKHLRAMKPTAILINVARGGIVDEAALLRVLEEGHLFGVGLDCHDEEPPTLQRYKSLWETGRVISTPHIGAATRETVVRTATAAMDNGKHKDQQLWSHYLVWGEVRQFQYLKTSDESFNSRFGPTSYVCKLCRERKIKCSGVQPCKYCTKRNLTCVYPDNAKRKMYSVEYVQKLEHEAANHQRIRSLSQADGSPCHSDLESEVFPHAKASTLGVRHWASGMGTLTGLQDMAEPTGMFEVKSTELPSRDAAGENDEEDSSSSRPIKQLSDYFEPPLQPSGPVASQTISRWYSHILPYIHGQCDGARRRVRYQGPPVDFDAGDLWHLELALVFALGYLLQGESKDHTSIPGAQLYVEVENRLPGAAALRRQGMVAIEILGLMAFYLQCADRRDDAYIYAGPSPPQEPRASSDRDKRRLAAATGNPLSFHDDTISTDLPQESPGFTSVGALIVNIRLARTTGEITNGTPLQKMQICLDMQLISRLAIYSQRDRSLRCYVSAVQRLLKDLLGVANSIPPEYMVDFSRPLILSRTAATLYLMLYQCIILLTRPTLLHLAKPKPSNQTIGSQETRSVLEKFSDTCIEAASRSLEVLEAMVTQKLISAFGFFDLDAVFSTAFVFALAEKVYPGKDKSGSAAGWRMAGACRILRHLIACGNRAAAKRYLDLKQMCETLGTSFDDGNEPPRWPATAAAAGAATEGVVPLRDSEPGPGECVPGADAGHGGVGSGRGEQQYSSATAADAAAEPGLPRFDWGQAASVFFGHEPPGLPDRAEDAPYAFGFGGEECGDTIGFGDDDFALTGVIETDWEELSRQIAISMPPSPR</sequence>
<dbReference type="AlphaFoldDB" id="A0A507AZB5"/>
<reference evidence="7 8" key="1">
    <citation type="submission" date="2019-06" db="EMBL/GenBank/DDBJ databases">
        <title>Draft genome sequence of the filamentous fungus Phialemoniopsis curvata isolated from diesel fuel.</title>
        <authorList>
            <person name="Varaljay V.A."/>
            <person name="Lyon W.J."/>
            <person name="Crouch A.L."/>
            <person name="Drake C.E."/>
            <person name="Hollomon J.M."/>
            <person name="Nadeau L.J."/>
            <person name="Nunn H.S."/>
            <person name="Stevenson B.S."/>
            <person name="Bojanowski C.L."/>
            <person name="Crookes-Goodson W.J."/>
        </authorList>
    </citation>
    <scope>NUCLEOTIDE SEQUENCE [LARGE SCALE GENOMIC DNA]</scope>
    <source>
        <strain evidence="7 8">D216</strain>
    </source>
</reference>
<dbReference type="PROSITE" id="PS00671">
    <property type="entry name" value="D_2_HYDROXYACID_DH_3"/>
    <property type="match status" value="1"/>
</dbReference>
<evidence type="ECO:0000256" key="2">
    <source>
        <dbReference type="ARBA" id="ARBA00023002"/>
    </source>
</evidence>
<dbReference type="GO" id="GO:0051287">
    <property type="term" value="F:NAD binding"/>
    <property type="evidence" value="ECO:0007669"/>
    <property type="project" value="InterPro"/>
</dbReference>
<feature type="region of interest" description="Disordered" evidence="5">
    <location>
        <begin position="927"/>
        <end position="966"/>
    </location>
</feature>
<dbReference type="SMART" id="SM00066">
    <property type="entry name" value="GAL4"/>
    <property type="match status" value="1"/>
</dbReference>
<dbReference type="PANTHER" id="PTHR43761">
    <property type="entry name" value="D-ISOMER SPECIFIC 2-HYDROXYACID DEHYDROGENASE FAMILY PROTEIN (AFU_ORTHOLOGUE AFUA_1G13630)"/>
    <property type="match status" value="1"/>
</dbReference>
<dbReference type="GO" id="GO:0016616">
    <property type="term" value="F:oxidoreductase activity, acting on the CH-OH group of donors, NAD or NADP as acceptor"/>
    <property type="evidence" value="ECO:0007669"/>
    <property type="project" value="InterPro"/>
</dbReference>
<keyword evidence="2" id="KW-0560">Oxidoreductase</keyword>
<dbReference type="InterPro" id="IPR036291">
    <property type="entry name" value="NAD(P)-bd_dom_sf"/>
</dbReference>
<dbReference type="InterPro" id="IPR001138">
    <property type="entry name" value="Zn2Cys6_DnaBD"/>
</dbReference>
<evidence type="ECO:0000256" key="4">
    <source>
        <dbReference type="ARBA" id="ARBA00023242"/>
    </source>
</evidence>
<keyword evidence="4" id="KW-0539">Nucleus</keyword>
<dbReference type="InterPro" id="IPR029753">
    <property type="entry name" value="D-isomer_DH_CS"/>
</dbReference>
<dbReference type="Gene3D" id="4.10.240.10">
    <property type="entry name" value="Zn(2)-C6 fungal-type DNA-binding domain"/>
    <property type="match status" value="1"/>
</dbReference>
<dbReference type="SUPFAM" id="SSF52283">
    <property type="entry name" value="Formate/glycerate dehydrogenase catalytic domain-like"/>
    <property type="match status" value="1"/>
</dbReference>
<dbReference type="OrthoDB" id="298012at2759"/>
<dbReference type="InterPro" id="IPR029752">
    <property type="entry name" value="D-isomer_DH_CS1"/>
</dbReference>
<evidence type="ECO:0000259" key="6">
    <source>
        <dbReference type="PROSITE" id="PS50048"/>
    </source>
</evidence>
<comment type="similarity">
    <text evidence="1">Belongs to the D-isomer specific 2-hydroxyacid dehydrogenase family.</text>
</comment>
<dbReference type="InterPro" id="IPR050418">
    <property type="entry name" value="D-iso_2-hydroxyacid_DH_PdxB"/>
</dbReference>
<dbReference type="PROSITE" id="PS00065">
    <property type="entry name" value="D_2_HYDROXYACID_DH_1"/>
    <property type="match status" value="1"/>
</dbReference>
<dbReference type="InterPro" id="IPR006139">
    <property type="entry name" value="D-isomer_2_OHA_DH_cat_dom"/>
</dbReference>
<organism evidence="7 8">
    <name type="scientific">Thyridium curvatum</name>
    <dbReference type="NCBI Taxonomy" id="1093900"/>
    <lineage>
        <taxon>Eukaryota</taxon>
        <taxon>Fungi</taxon>
        <taxon>Dikarya</taxon>
        <taxon>Ascomycota</taxon>
        <taxon>Pezizomycotina</taxon>
        <taxon>Sordariomycetes</taxon>
        <taxon>Sordariomycetidae</taxon>
        <taxon>Thyridiales</taxon>
        <taxon>Thyridiaceae</taxon>
        <taxon>Thyridium</taxon>
    </lineage>
</organism>
<dbReference type="InParanoid" id="A0A507AZB5"/>
<dbReference type="SUPFAM" id="SSF51735">
    <property type="entry name" value="NAD(P)-binding Rossmann-fold domains"/>
    <property type="match status" value="1"/>
</dbReference>
<feature type="region of interest" description="Disordered" evidence="5">
    <location>
        <begin position="469"/>
        <end position="504"/>
    </location>
</feature>
<protein>
    <recommendedName>
        <fullName evidence="6">Zn(2)-C6 fungal-type domain-containing protein</fullName>
    </recommendedName>
</protein>
<name>A0A507AZB5_9PEZI</name>
<dbReference type="Proteomes" id="UP000319257">
    <property type="component" value="Unassembled WGS sequence"/>
</dbReference>
<evidence type="ECO:0000313" key="8">
    <source>
        <dbReference type="Proteomes" id="UP000319257"/>
    </source>
</evidence>
<feature type="region of interest" description="Disordered" evidence="5">
    <location>
        <begin position="622"/>
        <end position="641"/>
    </location>
</feature>
<accession>A0A507AZB5</accession>
<dbReference type="CDD" id="cd00067">
    <property type="entry name" value="GAL4"/>
    <property type="match status" value="1"/>
</dbReference>
<dbReference type="Pfam" id="PF02826">
    <property type="entry name" value="2-Hacid_dh_C"/>
    <property type="match status" value="1"/>
</dbReference>
<dbReference type="FunFam" id="3.40.50.720:FF:000203">
    <property type="entry name" value="D-3-phosphoglycerate dehydrogenase (SerA)"/>
    <property type="match status" value="1"/>
</dbReference>
<evidence type="ECO:0000256" key="3">
    <source>
        <dbReference type="ARBA" id="ARBA00023027"/>
    </source>
</evidence>
<dbReference type="EMBL" id="SKBQ01000019">
    <property type="protein sequence ID" value="TPX16175.1"/>
    <property type="molecule type" value="Genomic_DNA"/>
</dbReference>